<dbReference type="AlphaFoldDB" id="A0A2P2QQN0"/>
<protein>
    <submittedName>
        <fullName evidence="2">Uncharacterized protein</fullName>
    </submittedName>
</protein>
<feature type="transmembrane region" description="Helical" evidence="1">
    <location>
        <begin position="6"/>
        <end position="26"/>
    </location>
</feature>
<keyword evidence="1" id="KW-0812">Transmembrane</keyword>
<name>A0A2P2QQN0_RHIMU</name>
<evidence type="ECO:0000256" key="1">
    <source>
        <dbReference type="SAM" id="Phobius"/>
    </source>
</evidence>
<evidence type="ECO:0000313" key="2">
    <source>
        <dbReference type="EMBL" id="MBX69332.1"/>
    </source>
</evidence>
<dbReference type="EMBL" id="GGEC01088848">
    <property type="protein sequence ID" value="MBX69332.1"/>
    <property type="molecule type" value="Transcribed_RNA"/>
</dbReference>
<keyword evidence="1" id="KW-1133">Transmembrane helix</keyword>
<proteinExistence type="predicted"/>
<reference evidence="2" key="1">
    <citation type="submission" date="2018-02" db="EMBL/GenBank/DDBJ databases">
        <title>Rhizophora mucronata_Transcriptome.</title>
        <authorList>
            <person name="Meera S.P."/>
            <person name="Sreeshan A."/>
            <person name="Augustine A."/>
        </authorList>
    </citation>
    <scope>NUCLEOTIDE SEQUENCE</scope>
    <source>
        <tissue evidence="2">Leaf</tissue>
    </source>
</reference>
<accession>A0A2P2QQN0</accession>
<keyword evidence="1" id="KW-0472">Membrane</keyword>
<sequence>MCFSVYVYLCVLVSVHVVMHSDYCSFKKSLLFF</sequence>
<organism evidence="2">
    <name type="scientific">Rhizophora mucronata</name>
    <name type="common">Asiatic mangrove</name>
    <dbReference type="NCBI Taxonomy" id="61149"/>
    <lineage>
        <taxon>Eukaryota</taxon>
        <taxon>Viridiplantae</taxon>
        <taxon>Streptophyta</taxon>
        <taxon>Embryophyta</taxon>
        <taxon>Tracheophyta</taxon>
        <taxon>Spermatophyta</taxon>
        <taxon>Magnoliopsida</taxon>
        <taxon>eudicotyledons</taxon>
        <taxon>Gunneridae</taxon>
        <taxon>Pentapetalae</taxon>
        <taxon>rosids</taxon>
        <taxon>fabids</taxon>
        <taxon>Malpighiales</taxon>
        <taxon>Rhizophoraceae</taxon>
        <taxon>Rhizophora</taxon>
    </lineage>
</organism>